<reference evidence="7 8" key="1">
    <citation type="submission" date="2016-10" db="EMBL/GenBank/DDBJ databases">
        <authorList>
            <person name="de Groot N.N."/>
        </authorList>
    </citation>
    <scope>NUCLEOTIDE SEQUENCE [LARGE SCALE GENOMIC DNA]</scope>
    <source>
        <strain evidence="7 8">CGMCC 1.10959</strain>
    </source>
</reference>
<dbReference type="AlphaFoldDB" id="A0A1I7DNB9"/>
<keyword evidence="4 6" id="KW-1133">Transmembrane helix</keyword>
<dbReference type="GO" id="GO:0016020">
    <property type="term" value="C:membrane"/>
    <property type="evidence" value="ECO:0007669"/>
    <property type="project" value="UniProtKB-SubCell"/>
</dbReference>
<accession>A0A1I7DNB9</accession>
<feature type="transmembrane region" description="Helical" evidence="6">
    <location>
        <begin position="215"/>
        <end position="233"/>
    </location>
</feature>
<comment type="similarity">
    <text evidence="2">Belongs to the autoinducer-2 exporter (AI-2E) (TC 2.A.86) family.</text>
</comment>
<dbReference type="eggNOG" id="COG0628">
    <property type="taxonomic scope" value="Bacteria"/>
</dbReference>
<evidence type="ECO:0000256" key="5">
    <source>
        <dbReference type="ARBA" id="ARBA00023136"/>
    </source>
</evidence>
<dbReference type="PANTHER" id="PTHR21716">
    <property type="entry name" value="TRANSMEMBRANE PROTEIN"/>
    <property type="match status" value="1"/>
</dbReference>
<dbReference type="Proteomes" id="UP000182466">
    <property type="component" value="Unassembled WGS sequence"/>
</dbReference>
<feature type="transmembrane region" description="Helical" evidence="6">
    <location>
        <begin position="239"/>
        <end position="260"/>
    </location>
</feature>
<feature type="transmembrane region" description="Helical" evidence="6">
    <location>
        <begin position="76"/>
        <end position="97"/>
    </location>
</feature>
<feature type="transmembrane region" description="Helical" evidence="6">
    <location>
        <begin position="313"/>
        <end position="339"/>
    </location>
</feature>
<evidence type="ECO:0000313" key="7">
    <source>
        <dbReference type="EMBL" id="SFU13116.1"/>
    </source>
</evidence>
<evidence type="ECO:0000256" key="6">
    <source>
        <dbReference type="SAM" id="Phobius"/>
    </source>
</evidence>
<protein>
    <submittedName>
        <fullName evidence="7">Predicted PurR-regulated permease PerM</fullName>
    </submittedName>
</protein>
<feature type="transmembrane region" description="Helical" evidence="6">
    <location>
        <begin position="150"/>
        <end position="172"/>
    </location>
</feature>
<evidence type="ECO:0000256" key="1">
    <source>
        <dbReference type="ARBA" id="ARBA00004141"/>
    </source>
</evidence>
<keyword evidence="5 6" id="KW-0472">Membrane</keyword>
<feature type="transmembrane region" description="Helical" evidence="6">
    <location>
        <begin position="272"/>
        <end position="293"/>
    </location>
</feature>
<evidence type="ECO:0000313" key="8">
    <source>
        <dbReference type="Proteomes" id="UP000182466"/>
    </source>
</evidence>
<keyword evidence="3 6" id="KW-0812">Transmembrane</keyword>
<evidence type="ECO:0000256" key="3">
    <source>
        <dbReference type="ARBA" id="ARBA00022692"/>
    </source>
</evidence>
<gene>
    <name evidence="7" type="ORF">SAMN05216236_13121</name>
</gene>
<dbReference type="STRING" id="999627.SAMN05216236_13121"/>
<dbReference type="Pfam" id="PF01594">
    <property type="entry name" value="AI-2E_transport"/>
    <property type="match status" value="1"/>
</dbReference>
<evidence type="ECO:0000256" key="2">
    <source>
        <dbReference type="ARBA" id="ARBA00009773"/>
    </source>
</evidence>
<dbReference type="RefSeq" id="WP_051372254.1">
    <property type="nucleotide sequence ID" value="NZ_FPAW01000031.1"/>
</dbReference>
<feature type="transmembrane region" description="Helical" evidence="6">
    <location>
        <begin position="118"/>
        <end position="138"/>
    </location>
</feature>
<name>A0A1I7DNB9_9RHOB</name>
<organism evidence="7 8">
    <name type="scientific">Sedimentitalea nanhaiensis</name>
    <dbReference type="NCBI Taxonomy" id="999627"/>
    <lineage>
        <taxon>Bacteria</taxon>
        <taxon>Pseudomonadati</taxon>
        <taxon>Pseudomonadota</taxon>
        <taxon>Alphaproteobacteria</taxon>
        <taxon>Rhodobacterales</taxon>
        <taxon>Paracoccaceae</taxon>
        <taxon>Sedimentitalea</taxon>
    </lineage>
</organism>
<proteinExistence type="inferred from homology"/>
<keyword evidence="8" id="KW-1185">Reference proteome</keyword>
<sequence length="375" mass="40406">MSRRQNTGTVTSRQIRSSLAYWRDVLLIATLTISGLYAGAGFLVPLALATLVFVLITAVRDRVAVMSLGGRTPPPWLGYLLGSLLVFSGLFAVVYVLGSQATQFARALSSYENQLDSALARIAGLIGADLVSFIRVNLIQIDMSRIAVSAFGGASSFFTTFLLICLYVAFMISERKAMAQKLQIITRDERQQQETSTILHAVSVSLQRYIGIKSFISAVTALFSYGVFRLLGLEFAETWAVLTFALNFIPSIGSVLAVILPSLVAIVQYDSITPFLVIVLGCGTVQFLIGNFVDPALTGKSLNISPLMVILTLTFWSAIWGIMGAFLSVPLTVCLLIVFSQIPATRPIAILLSKDGRVGPMQGHGIGAHGDKGDQ</sequence>
<dbReference type="PANTHER" id="PTHR21716:SF64">
    <property type="entry name" value="AI-2 TRANSPORT PROTEIN TQSA"/>
    <property type="match status" value="1"/>
</dbReference>
<dbReference type="GO" id="GO:0055085">
    <property type="term" value="P:transmembrane transport"/>
    <property type="evidence" value="ECO:0007669"/>
    <property type="project" value="TreeGrafter"/>
</dbReference>
<feature type="transmembrane region" description="Helical" evidence="6">
    <location>
        <begin position="25"/>
        <end position="56"/>
    </location>
</feature>
<evidence type="ECO:0000256" key="4">
    <source>
        <dbReference type="ARBA" id="ARBA00022989"/>
    </source>
</evidence>
<dbReference type="InterPro" id="IPR002549">
    <property type="entry name" value="AI-2E-like"/>
</dbReference>
<dbReference type="EMBL" id="FPAW01000031">
    <property type="protein sequence ID" value="SFU13116.1"/>
    <property type="molecule type" value="Genomic_DNA"/>
</dbReference>
<comment type="subcellular location">
    <subcellularLocation>
        <location evidence="1">Membrane</location>
        <topology evidence="1">Multi-pass membrane protein</topology>
    </subcellularLocation>
</comment>